<dbReference type="PANTHER" id="PTHR22904">
    <property type="entry name" value="TPR REPEAT CONTAINING PROTEIN"/>
    <property type="match status" value="1"/>
</dbReference>
<evidence type="ECO:0000313" key="4">
    <source>
        <dbReference type="Proteomes" id="UP000054485"/>
    </source>
</evidence>
<gene>
    <name evidence="3" type="ORF">CY34DRAFT_242796</name>
</gene>
<dbReference type="EMBL" id="KN835287">
    <property type="protein sequence ID" value="KIK40883.1"/>
    <property type="molecule type" value="Genomic_DNA"/>
</dbReference>
<name>A0A0D0BBI0_9AGAM</name>
<dbReference type="STRING" id="930992.A0A0D0BBI0"/>
<dbReference type="InParanoid" id="A0A0D0BBI0"/>
<dbReference type="HOGENOM" id="CLU_1107725_0_0_1"/>
<dbReference type="SUPFAM" id="SSF48452">
    <property type="entry name" value="TPR-like"/>
    <property type="match status" value="2"/>
</dbReference>
<reference evidence="3 4" key="1">
    <citation type="submission" date="2014-04" db="EMBL/GenBank/DDBJ databases">
        <authorList>
            <consortium name="DOE Joint Genome Institute"/>
            <person name="Kuo A."/>
            <person name="Ruytinx J."/>
            <person name="Rineau F."/>
            <person name="Colpaert J."/>
            <person name="Kohler A."/>
            <person name="Nagy L.G."/>
            <person name="Floudas D."/>
            <person name="Copeland A."/>
            <person name="Barry K.W."/>
            <person name="Cichocki N."/>
            <person name="Veneault-Fourrey C."/>
            <person name="LaButti K."/>
            <person name="Lindquist E.A."/>
            <person name="Lipzen A."/>
            <person name="Lundell T."/>
            <person name="Morin E."/>
            <person name="Murat C."/>
            <person name="Sun H."/>
            <person name="Tunlid A."/>
            <person name="Henrissat B."/>
            <person name="Grigoriev I.V."/>
            <person name="Hibbett D.S."/>
            <person name="Martin F."/>
            <person name="Nordberg H.P."/>
            <person name="Cantor M.N."/>
            <person name="Hua S.X."/>
        </authorList>
    </citation>
    <scope>NUCLEOTIDE SEQUENCE [LARGE SCALE GENOMIC DNA]</scope>
    <source>
        <strain evidence="3 4">UH-Slu-Lm8-n1</strain>
    </source>
</reference>
<evidence type="ECO:0000256" key="2">
    <source>
        <dbReference type="ARBA" id="ARBA00022803"/>
    </source>
</evidence>
<dbReference type="AlphaFoldDB" id="A0A0D0BBI0"/>
<dbReference type="GO" id="GO:0051879">
    <property type="term" value="F:Hsp90 protein binding"/>
    <property type="evidence" value="ECO:0007669"/>
    <property type="project" value="TreeGrafter"/>
</dbReference>
<evidence type="ECO:0000256" key="1">
    <source>
        <dbReference type="ARBA" id="ARBA00022737"/>
    </source>
</evidence>
<keyword evidence="1" id="KW-0677">Repeat</keyword>
<evidence type="ECO:0000313" key="3">
    <source>
        <dbReference type="EMBL" id="KIK40883.1"/>
    </source>
</evidence>
<reference evidence="4" key="2">
    <citation type="submission" date="2015-01" db="EMBL/GenBank/DDBJ databases">
        <title>Evolutionary Origins and Diversification of the Mycorrhizal Mutualists.</title>
        <authorList>
            <consortium name="DOE Joint Genome Institute"/>
            <consortium name="Mycorrhizal Genomics Consortium"/>
            <person name="Kohler A."/>
            <person name="Kuo A."/>
            <person name="Nagy L.G."/>
            <person name="Floudas D."/>
            <person name="Copeland A."/>
            <person name="Barry K.W."/>
            <person name="Cichocki N."/>
            <person name="Veneault-Fourrey C."/>
            <person name="LaButti K."/>
            <person name="Lindquist E.A."/>
            <person name="Lipzen A."/>
            <person name="Lundell T."/>
            <person name="Morin E."/>
            <person name="Murat C."/>
            <person name="Riley R."/>
            <person name="Ohm R."/>
            <person name="Sun H."/>
            <person name="Tunlid A."/>
            <person name="Henrissat B."/>
            <person name="Grigoriev I.V."/>
            <person name="Hibbett D.S."/>
            <person name="Martin F."/>
        </authorList>
    </citation>
    <scope>NUCLEOTIDE SEQUENCE [LARGE SCALE GENOMIC DNA]</scope>
    <source>
        <strain evidence="4">UH-Slu-Lm8-n1</strain>
    </source>
</reference>
<accession>A0A0D0BBI0</accession>
<keyword evidence="4" id="KW-1185">Reference proteome</keyword>
<organism evidence="3 4">
    <name type="scientific">Suillus luteus UH-Slu-Lm8-n1</name>
    <dbReference type="NCBI Taxonomy" id="930992"/>
    <lineage>
        <taxon>Eukaryota</taxon>
        <taxon>Fungi</taxon>
        <taxon>Dikarya</taxon>
        <taxon>Basidiomycota</taxon>
        <taxon>Agaricomycotina</taxon>
        <taxon>Agaricomycetes</taxon>
        <taxon>Agaricomycetidae</taxon>
        <taxon>Boletales</taxon>
        <taxon>Suillineae</taxon>
        <taxon>Suillaceae</taxon>
        <taxon>Suillus</taxon>
    </lineage>
</organism>
<protein>
    <submittedName>
        <fullName evidence="3">Uncharacterized protein</fullName>
    </submittedName>
</protein>
<dbReference type="OrthoDB" id="2690484at2759"/>
<keyword evidence="2" id="KW-0802">TPR repeat</keyword>
<proteinExistence type="predicted"/>
<dbReference type="Proteomes" id="UP000054485">
    <property type="component" value="Unassembled WGS sequence"/>
</dbReference>
<dbReference type="PANTHER" id="PTHR22904:SF523">
    <property type="entry name" value="STRESS-INDUCED-PHOSPHOPROTEIN 1"/>
    <property type="match status" value="1"/>
</dbReference>
<dbReference type="InterPro" id="IPR011990">
    <property type="entry name" value="TPR-like_helical_dom_sf"/>
</dbReference>
<sequence>MSTNEDSKIIHFLLLIKAIVIFNADQHEEAFLRIRKLAAACPNDDIIACRVVEAYLRVQLGINASNGARHEEAADHFTAAVNSCTFASNLNIHVIYEDLVVLFGWDLKYLWQHAHQKLCDALRQGGKLEEALGSYREMMNNIDETTKVRCFDWSNAFRQDCSALYLPKGDAAFTANDYDRAIDIYSVVIDLGCANDTVFANRSKARSEKMLWEDALLDAQKVIELNPSSHIGYQLKHMALHGAQRYDQAIKAFEMMLTKMDSAHDMQIRSKL</sequence>
<dbReference type="Gene3D" id="1.25.40.10">
    <property type="entry name" value="Tetratricopeptide repeat domain"/>
    <property type="match status" value="2"/>
</dbReference>